<reference evidence="1" key="1">
    <citation type="submission" date="2020-01" db="EMBL/GenBank/DDBJ databases">
        <authorList>
            <person name="Meier V. D."/>
            <person name="Meier V D."/>
        </authorList>
    </citation>
    <scope>NUCLEOTIDE SEQUENCE</scope>
    <source>
        <strain evidence="1">HLG_WM_MAG_02</strain>
    </source>
</reference>
<name>A0A6S6U0N0_9BACT</name>
<protein>
    <submittedName>
        <fullName evidence="1">Uncharacterized protein</fullName>
    </submittedName>
</protein>
<proteinExistence type="predicted"/>
<dbReference type="EMBL" id="CACVAZ010000156">
    <property type="protein sequence ID" value="CAA6822740.1"/>
    <property type="molecule type" value="Genomic_DNA"/>
</dbReference>
<dbReference type="AlphaFoldDB" id="A0A6S6U0N0"/>
<organism evidence="1">
    <name type="scientific">uncultured Sulfurovum sp</name>
    <dbReference type="NCBI Taxonomy" id="269237"/>
    <lineage>
        <taxon>Bacteria</taxon>
        <taxon>Pseudomonadati</taxon>
        <taxon>Campylobacterota</taxon>
        <taxon>Epsilonproteobacteria</taxon>
        <taxon>Campylobacterales</taxon>
        <taxon>Sulfurovaceae</taxon>
        <taxon>Sulfurovum</taxon>
        <taxon>environmental samples</taxon>
    </lineage>
</organism>
<evidence type="ECO:0000313" key="1">
    <source>
        <dbReference type="EMBL" id="CAA6822740.1"/>
    </source>
</evidence>
<sequence length="40" mass="4821">MLENLNKLFFKQIIGLDLSFLMLKYFIKIDIGKNKHEFNC</sequence>
<gene>
    <name evidence="1" type="ORF">HELGO_WM21138</name>
</gene>
<accession>A0A6S6U0N0</accession>